<dbReference type="Gene3D" id="3.30.110.40">
    <property type="entry name" value="TusA-like domain"/>
    <property type="match status" value="1"/>
</dbReference>
<dbReference type="SUPFAM" id="SSF64307">
    <property type="entry name" value="SirA-like"/>
    <property type="match status" value="1"/>
</dbReference>
<gene>
    <name evidence="2" type="ORF">CARN6_0617</name>
</gene>
<feature type="domain" description="UPF0033" evidence="1">
    <location>
        <begin position="1"/>
        <end position="51"/>
    </location>
</feature>
<organism evidence="2">
    <name type="scientific">mine drainage metagenome</name>
    <dbReference type="NCBI Taxonomy" id="410659"/>
    <lineage>
        <taxon>unclassified sequences</taxon>
        <taxon>metagenomes</taxon>
        <taxon>ecological metagenomes</taxon>
    </lineage>
</organism>
<protein>
    <recommendedName>
        <fullName evidence="1">UPF0033 domain-containing protein</fullName>
    </recommendedName>
</protein>
<proteinExistence type="predicted"/>
<name>E6QJ71_9ZZZZ</name>
<sequence length="53" mass="5870">MKMMAVGDVLELLSTDAGSAADVPEWIKKVGHEMVSTEQDSEGTWHIRVRKAK</sequence>
<dbReference type="AlphaFoldDB" id="E6QJ71"/>
<dbReference type="EMBL" id="CABQ01000084">
    <property type="protein sequence ID" value="CBI07287.1"/>
    <property type="molecule type" value="Genomic_DNA"/>
</dbReference>
<accession>E6QJ71</accession>
<dbReference type="CDD" id="cd00291">
    <property type="entry name" value="SirA_YedF_YeeD"/>
    <property type="match status" value="1"/>
</dbReference>
<evidence type="ECO:0000313" key="2">
    <source>
        <dbReference type="EMBL" id="CBI07287.1"/>
    </source>
</evidence>
<comment type="caution">
    <text evidence="2">The sequence shown here is derived from an EMBL/GenBank/DDBJ whole genome shotgun (WGS) entry which is preliminary data.</text>
</comment>
<dbReference type="InterPro" id="IPR001455">
    <property type="entry name" value="TusA-like"/>
</dbReference>
<reference evidence="2" key="1">
    <citation type="submission" date="2009-10" db="EMBL/GenBank/DDBJ databases">
        <title>Diversity of trophic interactions inside an arsenic-rich microbial ecosystem.</title>
        <authorList>
            <person name="Bertin P.N."/>
            <person name="Heinrich-Salmeron A."/>
            <person name="Pelletier E."/>
            <person name="Goulhen-Chollet F."/>
            <person name="Arsene-Ploetze F."/>
            <person name="Gallien S."/>
            <person name="Calteau A."/>
            <person name="Vallenet D."/>
            <person name="Casiot C."/>
            <person name="Chane-Woon-Ming B."/>
            <person name="Giloteaux L."/>
            <person name="Barakat M."/>
            <person name="Bonnefoy V."/>
            <person name="Bruneel O."/>
            <person name="Chandler M."/>
            <person name="Cleiss J."/>
            <person name="Duran R."/>
            <person name="Elbaz-Poulichet F."/>
            <person name="Fonknechten N."/>
            <person name="Lauga B."/>
            <person name="Mornico D."/>
            <person name="Ortet P."/>
            <person name="Schaeffer C."/>
            <person name="Siguier P."/>
            <person name="Alexander Thil Smith A."/>
            <person name="Van Dorsselaer A."/>
            <person name="Weissenbach J."/>
            <person name="Medigue C."/>
            <person name="Le Paslier D."/>
        </authorList>
    </citation>
    <scope>NUCLEOTIDE SEQUENCE</scope>
</reference>
<dbReference type="Pfam" id="PF01206">
    <property type="entry name" value="TusA"/>
    <property type="match status" value="1"/>
</dbReference>
<evidence type="ECO:0000259" key="1">
    <source>
        <dbReference type="Pfam" id="PF01206"/>
    </source>
</evidence>
<dbReference type="InterPro" id="IPR036868">
    <property type="entry name" value="TusA-like_sf"/>
</dbReference>